<accession>A0ABP9G7F9</accession>
<name>A0ABP9G7F9_9SPHI</name>
<feature type="region of interest" description="Disordered" evidence="1">
    <location>
        <begin position="1"/>
        <end position="22"/>
    </location>
</feature>
<gene>
    <name evidence="3" type="ORF">GCM10023313_40640</name>
</gene>
<evidence type="ECO:0000313" key="3">
    <source>
        <dbReference type="EMBL" id="GAA4931511.1"/>
    </source>
</evidence>
<sequence length="436" mass="49766">MSVALPVAAYSQTPEHEEGGEAEGEVFLDIKPKIRNAIFNDPAEVAYDIKVKSTYKEVQEGKVSYELKTDYGKHVSTDSVKVKIGPGGSKKLSFKIPAKTPGFYELSFRFNLSLYDDTVRRVFGVRPDQIVAENNRPADFVSFWQKTRDSLSKVPPKYRVLERKDLSTPKITVYLVEMRSWNNALIRGWLTIPKNRPKKLPVRYRVPGYLVTMEPSMMEDDFAVFSINVRGNGNSKDAINTKGIQYNLYNIGDRNNYVYRAVYMDCLRGVDFIASHQDMGLDTSRISIDGGSQGGALAIVVAALDKRIKLVTTEVPLYSDIHNAVRISKAMHPNVQTPVWYMNNYVSQKTGFTEQRLFKTWDYFDPLNFAGMVRCPVLMGIGLLDELCPPSCSIAMYNRLATQKKELWVTPDKGHEVDGNYYRFQYQWLREYFLLP</sequence>
<dbReference type="SUPFAM" id="SSF53474">
    <property type="entry name" value="alpha/beta-Hydrolases"/>
    <property type="match status" value="1"/>
</dbReference>
<evidence type="ECO:0000256" key="1">
    <source>
        <dbReference type="SAM" id="MobiDB-lite"/>
    </source>
</evidence>
<dbReference type="Gene3D" id="3.40.50.1820">
    <property type="entry name" value="alpha/beta hydrolase"/>
    <property type="match status" value="1"/>
</dbReference>
<comment type="caution">
    <text evidence="3">The sequence shown here is derived from an EMBL/GenBank/DDBJ whole genome shotgun (WGS) entry which is preliminary data.</text>
</comment>
<dbReference type="PANTHER" id="PTHR40111:SF1">
    <property type="entry name" value="CEPHALOSPORIN-C DEACETYLASE"/>
    <property type="match status" value="1"/>
</dbReference>
<proteinExistence type="predicted"/>
<dbReference type="Pfam" id="PF05448">
    <property type="entry name" value="AXE1"/>
    <property type="match status" value="1"/>
</dbReference>
<organism evidence="3 4">
    <name type="scientific">Mucilaginibacter defluvii</name>
    <dbReference type="NCBI Taxonomy" id="1196019"/>
    <lineage>
        <taxon>Bacteria</taxon>
        <taxon>Pseudomonadati</taxon>
        <taxon>Bacteroidota</taxon>
        <taxon>Sphingobacteriia</taxon>
        <taxon>Sphingobacteriales</taxon>
        <taxon>Sphingobacteriaceae</taxon>
        <taxon>Mucilaginibacter</taxon>
    </lineage>
</organism>
<dbReference type="InterPro" id="IPR029058">
    <property type="entry name" value="AB_hydrolase_fold"/>
</dbReference>
<dbReference type="EMBL" id="BAABJI010000004">
    <property type="protein sequence ID" value="GAA4931511.1"/>
    <property type="molecule type" value="Genomic_DNA"/>
</dbReference>
<protein>
    <recommendedName>
        <fullName evidence="2">Acetyl xylan esterase domain-containing protein</fullName>
    </recommendedName>
</protein>
<reference evidence="4" key="1">
    <citation type="journal article" date="2019" name="Int. J. Syst. Evol. Microbiol.">
        <title>The Global Catalogue of Microorganisms (GCM) 10K type strain sequencing project: providing services to taxonomists for standard genome sequencing and annotation.</title>
        <authorList>
            <consortium name="The Broad Institute Genomics Platform"/>
            <consortium name="The Broad Institute Genome Sequencing Center for Infectious Disease"/>
            <person name="Wu L."/>
            <person name="Ma J."/>
        </authorList>
    </citation>
    <scope>NUCLEOTIDE SEQUENCE [LARGE SCALE GENOMIC DNA]</scope>
    <source>
        <strain evidence="4">JCM 18283</strain>
    </source>
</reference>
<dbReference type="InterPro" id="IPR039069">
    <property type="entry name" value="CE7"/>
</dbReference>
<feature type="domain" description="Acetyl xylan esterase" evidence="2">
    <location>
        <begin position="132"/>
        <end position="430"/>
    </location>
</feature>
<dbReference type="InterPro" id="IPR008391">
    <property type="entry name" value="AXE1_dom"/>
</dbReference>
<dbReference type="Proteomes" id="UP001501436">
    <property type="component" value="Unassembled WGS sequence"/>
</dbReference>
<evidence type="ECO:0000259" key="2">
    <source>
        <dbReference type="Pfam" id="PF05448"/>
    </source>
</evidence>
<evidence type="ECO:0000313" key="4">
    <source>
        <dbReference type="Proteomes" id="UP001501436"/>
    </source>
</evidence>
<keyword evidence="4" id="KW-1185">Reference proteome</keyword>
<dbReference type="PANTHER" id="PTHR40111">
    <property type="entry name" value="CEPHALOSPORIN-C DEACETYLASE"/>
    <property type="match status" value="1"/>
</dbReference>